<evidence type="ECO:0000313" key="4">
    <source>
        <dbReference type="Proteomes" id="UP000005384"/>
    </source>
</evidence>
<gene>
    <name evidence="3" type="ORF">HMPREF9473_01016</name>
</gene>
<comment type="caution">
    <text evidence="3">The sequence shown here is derived from an EMBL/GenBank/DDBJ whole genome shotgun (WGS) entry which is preliminary data.</text>
</comment>
<dbReference type="InterPro" id="IPR010559">
    <property type="entry name" value="Sig_transdc_His_kin_internal"/>
</dbReference>
<evidence type="ECO:0000256" key="1">
    <source>
        <dbReference type="SAM" id="Phobius"/>
    </source>
</evidence>
<dbReference type="EMBL" id="ADLN01000009">
    <property type="protein sequence ID" value="EHI60951.1"/>
    <property type="molecule type" value="Genomic_DNA"/>
</dbReference>
<proteinExistence type="predicted"/>
<reference evidence="3 4" key="1">
    <citation type="submission" date="2011-08" db="EMBL/GenBank/DDBJ databases">
        <title>The Genome Sequence of Clostridium hathewayi WAL-18680.</title>
        <authorList>
            <consortium name="The Broad Institute Genome Sequencing Platform"/>
            <person name="Earl A."/>
            <person name="Ward D."/>
            <person name="Feldgarden M."/>
            <person name="Gevers D."/>
            <person name="Finegold S.M."/>
            <person name="Summanen P.H."/>
            <person name="Molitoris D.R."/>
            <person name="Song M."/>
            <person name="Daigneault M."/>
            <person name="Allen-Vercoe E."/>
            <person name="Young S.K."/>
            <person name="Zeng Q."/>
            <person name="Gargeya S."/>
            <person name="Fitzgerald M."/>
            <person name="Haas B."/>
            <person name="Abouelleil A."/>
            <person name="Alvarado L."/>
            <person name="Arachchi H.M."/>
            <person name="Berlin A."/>
            <person name="Brown A."/>
            <person name="Chapman S.B."/>
            <person name="Chen Z."/>
            <person name="Dunbar C."/>
            <person name="Freedman E."/>
            <person name="Gearin G."/>
            <person name="Gellesch M."/>
            <person name="Goldberg J."/>
            <person name="Griggs A."/>
            <person name="Gujja S."/>
            <person name="Heiman D."/>
            <person name="Howarth C."/>
            <person name="Larson L."/>
            <person name="Lui A."/>
            <person name="MacDonald P.J.P."/>
            <person name="Montmayeur A."/>
            <person name="Murphy C."/>
            <person name="Neiman D."/>
            <person name="Pearson M."/>
            <person name="Priest M."/>
            <person name="Roberts A."/>
            <person name="Saif S."/>
            <person name="Shea T."/>
            <person name="Shenoy N."/>
            <person name="Sisk P."/>
            <person name="Stolte C."/>
            <person name="Sykes S."/>
            <person name="Wortman J."/>
            <person name="Nusbaum C."/>
            <person name="Birren B."/>
        </authorList>
    </citation>
    <scope>NUCLEOTIDE SEQUENCE [LARGE SCALE GENOMIC DNA]</scope>
    <source>
        <strain evidence="3 4">WAL-18680</strain>
    </source>
</reference>
<dbReference type="SUPFAM" id="SSF55874">
    <property type="entry name" value="ATPase domain of HSP90 chaperone/DNA topoisomerase II/histidine kinase"/>
    <property type="match status" value="1"/>
</dbReference>
<protein>
    <recommendedName>
        <fullName evidence="2">Signal transduction histidine kinase internal region domain-containing protein</fullName>
    </recommendedName>
</protein>
<keyword evidence="1" id="KW-0812">Transmembrane</keyword>
<accession>G5IC33</accession>
<dbReference type="Gene3D" id="3.30.565.10">
    <property type="entry name" value="Histidine kinase-like ATPase, C-terminal domain"/>
    <property type="match status" value="1"/>
</dbReference>
<organism evidence="3 4">
    <name type="scientific">Hungatella hathewayi WAL-18680</name>
    <dbReference type="NCBI Taxonomy" id="742737"/>
    <lineage>
        <taxon>Bacteria</taxon>
        <taxon>Bacillati</taxon>
        <taxon>Bacillota</taxon>
        <taxon>Clostridia</taxon>
        <taxon>Lachnospirales</taxon>
        <taxon>Lachnospiraceae</taxon>
        <taxon>Hungatella</taxon>
    </lineage>
</organism>
<keyword evidence="1" id="KW-1133">Transmembrane helix</keyword>
<dbReference type="GO" id="GO:0016020">
    <property type="term" value="C:membrane"/>
    <property type="evidence" value="ECO:0007669"/>
    <property type="project" value="InterPro"/>
</dbReference>
<dbReference type="InterPro" id="IPR036890">
    <property type="entry name" value="HATPase_C_sf"/>
</dbReference>
<dbReference type="PATRIC" id="fig|742737.3.peg.1017"/>
<dbReference type="InterPro" id="IPR050640">
    <property type="entry name" value="Bact_2-comp_sensor_kinase"/>
</dbReference>
<dbReference type="Proteomes" id="UP000005384">
    <property type="component" value="Unassembled WGS sequence"/>
</dbReference>
<feature type="transmembrane region" description="Helical" evidence="1">
    <location>
        <begin position="314"/>
        <end position="333"/>
    </location>
</feature>
<sequence>MGGLERGSRFFLRQGGGGIALQKYKFQRQILVRNIVVIVIVIMVLTAFAFGYLVRMNEKAFQEQTDIQVRGIASQIDSTLQMADEVALQLAANSYIIGAFEQITKYQGSENYFVDHAALDYQLKQFMMSYTLKSNSIGRICLLSNNRDLTFVGRAADYGYLEKDCRDEQFLQEMETYFRTPGNSRLFFVHEQDPFSVSEDPLVSATRQIQNYQLIPSRGLGYAQAQIPMRSLAQCYSILDDGVEGYLQNTKTGTILYSQNGERNLEELEEILADNARVCYRSVYHNAEVLPDYGLRVILVARNRNLVGSMMSTLMWMVLLIVCVVSVICIGQMQVIKKTTEPIVQLCDMVETLHADENLQEIPTIVSVEDNELRQLNLAFGELVKNLKLSMEKNMTSQINELQTHMFALQSQMNPHFIHNILNVISAMEGTEEADKIPEICEKLSDMIRYNTVYETNYVTIEDEIRHAENYLELMKVRYENKFQYSMVYIGEKRTCTIPKFIIQPILENSFTHGFKKKEFPWLLDVQIYLSDENWEITVRDNGYGMSEEQVKALKEELDAMKEKAVPELMQELKIGGLSIKNIFIRLFIAYGDEMIFDVQGRLREGIKITLGGSIHDTGNGSGR</sequence>
<dbReference type="Pfam" id="PF06580">
    <property type="entry name" value="His_kinase"/>
    <property type="match status" value="1"/>
</dbReference>
<dbReference type="PANTHER" id="PTHR34220:SF7">
    <property type="entry name" value="SENSOR HISTIDINE KINASE YPDA"/>
    <property type="match status" value="1"/>
</dbReference>
<feature type="domain" description="Signal transduction histidine kinase internal region" evidence="2">
    <location>
        <begin position="406"/>
        <end position="483"/>
    </location>
</feature>
<name>G5IC33_9FIRM</name>
<evidence type="ECO:0000313" key="3">
    <source>
        <dbReference type="EMBL" id="EHI60951.1"/>
    </source>
</evidence>
<keyword evidence="1" id="KW-0472">Membrane</keyword>
<keyword evidence="4" id="KW-1185">Reference proteome</keyword>
<dbReference type="HOGENOM" id="CLU_020473_6_1_9"/>
<dbReference type="GO" id="GO:0000155">
    <property type="term" value="F:phosphorelay sensor kinase activity"/>
    <property type="evidence" value="ECO:0007669"/>
    <property type="project" value="InterPro"/>
</dbReference>
<dbReference type="AlphaFoldDB" id="G5IC33"/>
<evidence type="ECO:0000259" key="2">
    <source>
        <dbReference type="Pfam" id="PF06580"/>
    </source>
</evidence>
<feature type="transmembrane region" description="Helical" evidence="1">
    <location>
        <begin position="30"/>
        <end position="54"/>
    </location>
</feature>
<dbReference type="PANTHER" id="PTHR34220">
    <property type="entry name" value="SENSOR HISTIDINE KINASE YPDA"/>
    <property type="match status" value="1"/>
</dbReference>